<keyword evidence="9" id="KW-0479">Metal-binding</keyword>
<keyword evidence="7" id="KW-1015">Disulfide bond</keyword>
<evidence type="ECO:0000256" key="2">
    <source>
        <dbReference type="ARBA" id="ARBA00004613"/>
    </source>
</evidence>
<dbReference type="InterPro" id="IPR008427">
    <property type="entry name" value="Extracellular_membr_CFEM_dom"/>
</dbReference>
<feature type="chain" id="PRO_5040400139" description="CFEM domain-containing protein" evidence="11">
    <location>
        <begin position="21"/>
        <end position="708"/>
    </location>
</feature>
<accession>A0A9P6VLP3</accession>
<feature type="region of interest" description="Disordered" evidence="10">
    <location>
        <begin position="330"/>
        <end position="350"/>
    </location>
</feature>
<dbReference type="Proteomes" id="UP000785200">
    <property type="component" value="Unassembled WGS sequence"/>
</dbReference>
<evidence type="ECO:0000256" key="11">
    <source>
        <dbReference type="SAM" id="SignalP"/>
    </source>
</evidence>
<evidence type="ECO:0000256" key="1">
    <source>
        <dbReference type="ARBA" id="ARBA00004589"/>
    </source>
</evidence>
<dbReference type="AlphaFoldDB" id="A0A9P6VLP3"/>
<proteinExistence type="inferred from homology"/>
<keyword evidence="4" id="KW-0964">Secreted</keyword>
<dbReference type="Pfam" id="PF05730">
    <property type="entry name" value="CFEM"/>
    <property type="match status" value="1"/>
</dbReference>
<feature type="binding site" description="axial binding residue" evidence="9">
    <location>
        <position position="501"/>
    </location>
    <ligand>
        <name>heme</name>
        <dbReference type="ChEBI" id="CHEBI:30413"/>
    </ligand>
    <ligandPart>
        <name>Fe</name>
        <dbReference type="ChEBI" id="CHEBI:18248"/>
    </ligandPart>
</feature>
<organism evidence="13 14">
    <name type="scientific">Hyphodiscus hymeniophilus</name>
    <dbReference type="NCBI Taxonomy" id="353542"/>
    <lineage>
        <taxon>Eukaryota</taxon>
        <taxon>Fungi</taxon>
        <taxon>Dikarya</taxon>
        <taxon>Ascomycota</taxon>
        <taxon>Pezizomycotina</taxon>
        <taxon>Leotiomycetes</taxon>
        <taxon>Helotiales</taxon>
        <taxon>Hyphodiscaceae</taxon>
        <taxon>Hyphodiscus</taxon>
    </lineage>
</organism>
<evidence type="ECO:0000256" key="6">
    <source>
        <dbReference type="ARBA" id="ARBA00022729"/>
    </source>
</evidence>
<dbReference type="OrthoDB" id="5431405at2759"/>
<evidence type="ECO:0000259" key="12">
    <source>
        <dbReference type="PROSITE" id="PS52012"/>
    </source>
</evidence>
<keyword evidence="9" id="KW-0408">Iron</keyword>
<evidence type="ECO:0000313" key="13">
    <source>
        <dbReference type="EMBL" id="KAG0650300.1"/>
    </source>
</evidence>
<evidence type="ECO:0000313" key="14">
    <source>
        <dbReference type="Proteomes" id="UP000785200"/>
    </source>
</evidence>
<dbReference type="EMBL" id="VNKQ01000006">
    <property type="protein sequence ID" value="KAG0650300.1"/>
    <property type="molecule type" value="Genomic_DNA"/>
</dbReference>
<gene>
    <name evidence="13" type="ORF">D0Z07_2959</name>
</gene>
<feature type="domain" description="CFEM" evidence="12">
    <location>
        <begin position="454"/>
        <end position="567"/>
    </location>
</feature>
<dbReference type="GO" id="GO:0005576">
    <property type="term" value="C:extracellular region"/>
    <property type="evidence" value="ECO:0007669"/>
    <property type="project" value="UniProtKB-SubCell"/>
</dbReference>
<evidence type="ECO:0000256" key="10">
    <source>
        <dbReference type="SAM" id="MobiDB-lite"/>
    </source>
</evidence>
<feature type="compositionally biased region" description="Polar residues" evidence="10">
    <location>
        <begin position="205"/>
        <end position="235"/>
    </location>
</feature>
<dbReference type="PROSITE" id="PS52012">
    <property type="entry name" value="CFEM"/>
    <property type="match status" value="1"/>
</dbReference>
<protein>
    <recommendedName>
        <fullName evidence="12">CFEM domain-containing protein</fullName>
    </recommendedName>
</protein>
<keyword evidence="5" id="KW-0472">Membrane</keyword>
<evidence type="ECO:0000256" key="9">
    <source>
        <dbReference type="PROSITE-ProRule" id="PRU01356"/>
    </source>
</evidence>
<evidence type="ECO:0000256" key="5">
    <source>
        <dbReference type="ARBA" id="ARBA00022622"/>
    </source>
</evidence>
<comment type="caution">
    <text evidence="9">Lacks conserved residue(s) required for the propagation of feature annotation.</text>
</comment>
<evidence type="ECO:0000256" key="8">
    <source>
        <dbReference type="ARBA" id="ARBA00023288"/>
    </source>
</evidence>
<dbReference type="GO" id="GO:0098552">
    <property type="term" value="C:side of membrane"/>
    <property type="evidence" value="ECO:0007669"/>
    <property type="project" value="UniProtKB-KW"/>
</dbReference>
<feature type="region of interest" description="Disordered" evidence="10">
    <location>
        <begin position="205"/>
        <end position="237"/>
    </location>
</feature>
<evidence type="ECO:0000256" key="3">
    <source>
        <dbReference type="ARBA" id="ARBA00010031"/>
    </source>
</evidence>
<name>A0A9P6VLP3_9HELO</name>
<feature type="signal peptide" evidence="11">
    <location>
        <begin position="1"/>
        <end position="20"/>
    </location>
</feature>
<sequence>MRTSLSTVVALASTLQVASATGWTDASAFSCPSNTDNHCSSQQSSGFDWSSLNLGSFSSYGGFSFEGFSCSSSFGGSGKRDTLSARSFQDKCITGTASSDKSSCPSFSCGGDVSAFSVDEFQVSVEFDCSLEFHYGMSDGSTCKQTSPCSKSGTTIKNTQCGGAKNVTVVYPSPPSGGGKSTCSIGVHSIGFDCSTASSTVHQSSTTSLYTKPTSQVTKPASSAAQTTSVPSLPETTPISIPASSSSIIQTTPASPSSAVPSFSNSSVAITPVSSPAVSTPVQLTTSTVFSTSISTVISCGPEITNCPARSTVLTTVIIPVSTTICPVTATETSPVSTPESSSSIASSPSSSIELLSSTGAASSSTIIISTPAITSPESSAAATSSSGIETSPAVSEVITTEIIYTSTTICPVTATQTSNGVTSTSVGVSTSTILLTSTSTICTKCDASATESLASSASVGLITSSTVSAPASTETLPCPDVLPQCLNTWLYTTGCNSNTDSECYCPSSSFVSTVFECLSAHGASSDEVASAQTYFQGICAAHVSSNPAIVTAASTITLSASSGGVFATSVPVTTVQVLTTLTVPCTESTGVSSGSIIAGSSTTTVLSTAVTVPQVQFTTVLGATTAAAGLVPASTQASQAAGVTIGVPAAASGISAATTLASIGVSNATITSSLTPTSAVPFTGAGSRTGMALGSIGAAVLFAVFAM</sequence>
<comment type="caution">
    <text evidence="13">The sequence shown here is derived from an EMBL/GenBank/DDBJ whole genome shotgun (WGS) entry which is preliminary data.</text>
</comment>
<keyword evidence="14" id="KW-1185">Reference proteome</keyword>
<keyword evidence="9" id="KW-0349">Heme</keyword>
<keyword evidence="5" id="KW-0336">GPI-anchor</keyword>
<comment type="subcellular location">
    <subcellularLocation>
        <location evidence="1">Membrane</location>
        <topology evidence="1">Lipid-anchor</topology>
        <topology evidence="1">GPI-anchor</topology>
    </subcellularLocation>
    <subcellularLocation>
        <location evidence="2">Secreted</location>
    </subcellularLocation>
</comment>
<reference evidence="13" key="1">
    <citation type="submission" date="2019-07" db="EMBL/GenBank/DDBJ databases">
        <title>Hyphodiscus hymeniophilus genome sequencing and assembly.</title>
        <authorList>
            <person name="Kramer G."/>
            <person name="Nodwell J."/>
        </authorList>
    </citation>
    <scope>NUCLEOTIDE SEQUENCE</scope>
    <source>
        <strain evidence="13">ATCC 34498</strain>
    </source>
</reference>
<evidence type="ECO:0000256" key="7">
    <source>
        <dbReference type="ARBA" id="ARBA00023157"/>
    </source>
</evidence>
<keyword evidence="8" id="KW-0449">Lipoprotein</keyword>
<comment type="similarity">
    <text evidence="3">Belongs to the RBT5 family.</text>
</comment>
<dbReference type="GO" id="GO:0046872">
    <property type="term" value="F:metal ion binding"/>
    <property type="evidence" value="ECO:0007669"/>
    <property type="project" value="UniProtKB-UniRule"/>
</dbReference>
<evidence type="ECO:0000256" key="4">
    <source>
        <dbReference type="ARBA" id="ARBA00022525"/>
    </source>
</evidence>
<keyword evidence="5" id="KW-0325">Glycoprotein</keyword>
<keyword evidence="6 11" id="KW-0732">Signal</keyword>